<proteinExistence type="predicted"/>
<dbReference type="EMBL" id="JAWDJR010000001">
    <property type="protein sequence ID" value="KAK9981715.1"/>
    <property type="molecule type" value="Genomic_DNA"/>
</dbReference>
<evidence type="ECO:0000259" key="7">
    <source>
        <dbReference type="PROSITE" id="PS50835"/>
    </source>
</evidence>
<dbReference type="GO" id="GO:0005886">
    <property type="term" value="C:plasma membrane"/>
    <property type="evidence" value="ECO:0007669"/>
    <property type="project" value="TreeGrafter"/>
</dbReference>
<name>A0AAW2BA40_CULAL</name>
<evidence type="ECO:0000256" key="6">
    <source>
        <dbReference type="SAM" id="SignalP"/>
    </source>
</evidence>
<dbReference type="CDD" id="cd05716">
    <property type="entry name" value="IgV_pIgR_like"/>
    <property type="match status" value="1"/>
</dbReference>
<accession>A0AAW2BA40</accession>
<keyword evidence="9" id="KW-1185">Reference proteome</keyword>
<organism evidence="8 9">
    <name type="scientific">Culter alburnus</name>
    <name type="common">Topmouth culter</name>
    <dbReference type="NCBI Taxonomy" id="194366"/>
    <lineage>
        <taxon>Eukaryota</taxon>
        <taxon>Metazoa</taxon>
        <taxon>Chordata</taxon>
        <taxon>Craniata</taxon>
        <taxon>Vertebrata</taxon>
        <taxon>Euteleostomi</taxon>
        <taxon>Actinopterygii</taxon>
        <taxon>Neopterygii</taxon>
        <taxon>Teleostei</taxon>
        <taxon>Ostariophysi</taxon>
        <taxon>Cypriniformes</taxon>
        <taxon>Xenocyprididae</taxon>
        <taxon>Xenocypridinae</taxon>
        <taxon>Culter</taxon>
    </lineage>
</organism>
<keyword evidence="3 5" id="KW-0472">Membrane</keyword>
<feature type="signal peptide" evidence="6">
    <location>
        <begin position="1"/>
        <end position="18"/>
    </location>
</feature>
<keyword evidence="2 5" id="KW-0812">Transmembrane</keyword>
<dbReference type="Proteomes" id="UP001479290">
    <property type="component" value="Unassembled WGS sequence"/>
</dbReference>
<comment type="caution">
    <text evidence="8">The sequence shown here is derived from an EMBL/GenBank/DDBJ whole genome shotgun (WGS) entry which is preliminary data.</text>
</comment>
<evidence type="ECO:0000313" key="8">
    <source>
        <dbReference type="EMBL" id="KAK9981715.1"/>
    </source>
</evidence>
<evidence type="ECO:0000256" key="3">
    <source>
        <dbReference type="ARBA" id="ARBA00023136"/>
    </source>
</evidence>
<evidence type="ECO:0000313" key="9">
    <source>
        <dbReference type="Proteomes" id="UP001479290"/>
    </source>
</evidence>
<feature type="domain" description="Ig-like" evidence="7">
    <location>
        <begin position="13"/>
        <end position="117"/>
    </location>
</feature>
<dbReference type="InterPro" id="IPR007110">
    <property type="entry name" value="Ig-like_dom"/>
</dbReference>
<evidence type="ECO:0000256" key="1">
    <source>
        <dbReference type="ARBA" id="ARBA00004370"/>
    </source>
</evidence>
<dbReference type="SMART" id="SM00409">
    <property type="entry name" value="IG"/>
    <property type="match status" value="3"/>
</dbReference>
<protein>
    <recommendedName>
        <fullName evidence="7">Ig-like domain-containing protein</fullName>
    </recommendedName>
</protein>
<dbReference type="Gene3D" id="2.60.40.10">
    <property type="entry name" value="Immunoglobulins"/>
    <property type="match status" value="3"/>
</dbReference>
<keyword evidence="5" id="KW-1133">Transmembrane helix</keyword>
<dbReference type="PROSITE" id="PS50835">
    <property type="entry name" value="IG_LIKE"/>
    <property type="match status" value="1"/>
</dbReference>
<keyword evidence="6" id="KW-0732">Signal</keyword>
<comment type="subcellular location">
    <subcellularLocation>
        <location evidence="1">Membrane</location>
    </subcellularLocation>
</comment>
<feature type="chain" id="PRO_5043598446" description="Ig-like domain-containing protein" evidence="6">
    <location>
        <begin position="19"/>
        <end position="535"/>
    </location>
</feature>
<dbReference type="InterPro" id="IPR013783">
    <property type="entry name" value="Ig-like_fold"/>
</dbReference>
<evidence type="ECO:0000256" key="2">
    <source>
        <dbReference type="ARBA" id="ARBA00022692"/>
    </source>
</evidence>
<feature type="region of interest" description="Disordered" evidence="4">
    <location>
        <begin position="337"/>
        <end position="381"/>
    </location>
</feature>
<dbReference type="AlphaFoldDB" id="A0AAW2BA40"/>
<dbReference type="PANTHER" id="PTHR11860:SF118">
    <property type="entry name" value="CMRF35-LIKE MOLECULE 3-RELATED"/>
    <property type="match status" value="1"/>
</dbReference>
<dbReference type="GO" id="GO:0004888">
    <property type="term" value="F:transmembrane signaling receptor activity"/>
    <property type="evidence" value="ECO:0007669"/>
    <property type="project" value="TreeGrafter"/>
</dbReference>
<dbReference type="InterPro" id="IPR036179">
    <property type="entry name" value="Ig-like_dom_sf"/>
</dbReference>
<evidence type="ECO:0000256" key="4">
    <source>
        <dbReference type="SAM" id="MobiDB-lite"/>
    </source>
</evidence>
<dbReference type="InterPro" id="IPR013106">
    <property type="entry name" value="Ig_V-set"/>
</dbReference>
<feature type="transmembrane region" description="Helical" evidence="5">
    <location>
        <begin position="389"/>
        <end position="411"/>
    </location>
</feature>
<dbReference type="InterPro" id="IPR050671">
    <property type="entry name" value="CD300_family_receptors"/>
</dbReference>
<dbReference type="InterPro" id="IPR003599">
    <property type="entry name" value="Ig_sub"/>
</dbReference>
<sequence>MKIILTFTLLMIPGVVSSISVTGYSGGGVMITCKYDKRYTANTKYFCKGQWRTCSDLIKTDIKDKWINNGRFSLYDDTRSAVFTVTIRNLKERDSGMYWCAVDRLIIKDSYTEVNLKVIRDQPIRSVRGYSGGNVIINYKYEMKLKDPLIYFCKSAANQCFNPINTKRAAGWKQDRRFSVHDDRSAGLLRVFIRDLNENDSGEYQIMVKVSEKHSFFSELNLNIKDDDCCVKSISLSAAAGGSVNISCKYPQSHISDVKFLCWRSGADLCAEETSVKESRRWSPEGKIQLYDDREEQLLTGSISHVTEQDSEYWCGVQSDQGHKSFITRVLIHVTETPSSSSSSRTSSPTTSSSSRTSTSSRTSPSPSSSSSSSASSFSSDKSSPFTGLIVPLVLVLLVLIIAGLLLLFLCKKHQSRGGDSSSQTGPGKHEVVSHTGCDYDEIKDTHKQLPTNPSVSSNCVYATAQLPTNPSDPSNCVYATVEEASGDSQCCISSAEDLNYAVVNFHKRSDCPDSVSFRNDQDYSEYAAVNHLTA</sequence>
<evidence type="ECO:0000256" key="5">
    <source>
        <dbReference type="SAM" id="Phobius"/>
    </source>
</evidence>
<dbReference type="PANTHER" id="PTHR11860">
    <property type="entry name" value="POLYMERIC-IMMUNOGLOBULIN RECEPTOR"/>
    <property type="match status" value="1"/>
</dbReference>
<dbReference type="SUPFAM" id="SSF48726">
    <property type="entry name" value="Immunoglobulin"/>
    <property type="match status" value="3"/>
</dbReference>
<dbReference type="Pfam" id="PF07686">
    <property type="entry name" value="V-set"/>
    <property type="match status" value="1"/>
</dbReference>
<gene>
    <name evidence="8" type="ORF">ABG768_001239</name>
</gene>
<reference evidence="8 9" key="1">
    <citation type="submission" date="2024-05" db="EMBL/GenBank/DDBJ databases">
        <title>A high-quality chromosomal-level genome assembly of Topmouth culter (Culter alburnus).</title>
        <authorList>
            <person name="Zhao H."/>
        </authorList>
    </citation>
    <scope>NUCLEOTIDE SEQUENCE [LARGE SCALE GENOMIC DNA]</scope>
    <source>
        <strain evidence="8">CATC2023</strain>
        <tissue evidence="8">Muscle</tissue>
    </source>
</reference>